<evidence type="ECO:0000313" key="3">
    <source>
        <dbReference type="Proteomes" id="UP000810252"/>
    </source>
</evidence>
<name>A0A9D9ELR9_9BACT</name>
<dbReference type="AlphaFoldDB" id="A0A9D9ELR9"/>
<evidence type="ECO:0000313" key="2">
    <source>
        <dbReference type="EMBL" id="MBO8449288.1"/>
    </source>
</evidence>
<dbReference type="EMBL" id="JADIMQ010000118">
    <property type="protein sequence ID" value="MBO8449288.1"/>
    <property type="molecule type" value="Genomic_DNA"/>
</dbReference>
<evidence type="ECO:0000256" key="1">
    <source>
        <dbReference type="SAM" id="SignalP"/>
    </source>
</evidence>
<feature type="chain" id="PRO_5038845856" evidence="1">
    <location>
        <begin position="21"/>
        <end position="991"/>
    </location>
</feature>
<dbReference type="Proteomes" id="UP000810252">
    <property type="component" value="Unassembled WGS sequence"/>
</dbReference>
<feature type="signal peptide" evidence="1">
    <location>
        <begin position="1"/>
        <end position="20"/>
    </location>
</feature>
<keyword evidence="1" id="KW-0732">Signal</keyword>
<dbReference type="Gene3D" id="2.120.10.30">
    <property type="entry name" value="TolB, C-terminal domain"/>
    <property type="match status" value="1"/>
</dbReference>
<proteinExistence type="predicted"/>
<sequence>MRYRTLLSIFVLISCMQAGRAQIITASQDPARIRWNQIRTASYKFIYPEGYDSLAVSCARLYESFSIPVSATSGFTPARIPVVLHPANASTDYGMTLLPARIDMPVLPQGHLQFSLPVTEMAAVYLSRRAAHLQYGQSNVFRPFRQVFGELVPLAAMELYTDQWMLHGDAAIAATTLVPGGYGRYGEFLNYYMAALDAGDVRNWKWDRWAIGSPKYYTPGQDAFGYMIMSGLRTMYDSPYYIRDYLEYTSKRPYDIFAGSRLDKRITGGSLHKDVFRKILDCHGKIFSSELEGRAPFTVSAPVLEDVSGKYAEYSSTAVLPDGTLYTVRKSLDRSPCLVRISPGGKQKRISSFTESCSRLVWSETLGRLFWSETEDDLRWKQKQVNIIRYYDPGTGRTGRLKTPENVYNPALSPDGTFLAAVRGSGPGRTSVVIMDASTGKVLRELPESPSGVLFGECAWAGGDIYASGVSLDGTYIFMLSEGGETGKTCWKEIIGPVRCTVRNLGAWKEGLVFSCDISGVFDLYRIQCGKSSGSVVQKLTSEKFGSRDFVFASSGDTLYYSRLDNLGYRLRKTPARNLSCTLISLYDRTVPVISRELEEQEEAALAVSGTATVDKGPDITEPRRYRKGLHLFRLHSRAPLYCNIDRLDDMSGEKLYNIISIGATVLSQNTLGTAYGSAGYSWKPDPDGYGWVHGGHLSFTYAGWYPVIAGNLYINDRMAWNYTLLPDGNIARQEASGPSIAGKIDLYVPLSRETGGKSCNFVPVVSWELDNSRYDGHLNHRLTLSGRFWLLRDKAKAEIYPRYGIGAEAGITMALSGGRQGNYGIKLSDSWYFHSYGYFPGFFPGQGGKFAVTTQMRLSRGIYNPASEILPRGLEGSITRGFYNPSFATLLSLDYAVPVYLGDINITRLIYLNRMVVTPHFDYGFSAYPKMHLCSAGASLTFQLGRLLWAFPVEIGVDYSYNFGTLFSVMEENGSRVVRHSVRPVIKFNF</sequence>
<dbReference type="InterPro" id="IPR011659">
    <property type="entry name" value="WD40"/>
</dbReference>
<reference evidence="2" key="1">
    <citation type="submission" date="2020-10" db="EMBL/GenBank/DDBJ databases">
        <authorList>
            <person name="Gilroy R."/>
        </authorList>
    </citation>
    <scope>NUCLEOTIDE SEQUENCE</scope>
    <source>
        <strain evidence="2">20514</strain>
    </source>
</reference>
<dbReference type="SUPFAM" id="SSF82171">
    <property type="entry name" value="DPP6 N-terminal domain-like"/>
    <property type="match status" value="1"/>
</dbReference>
<gene>
    <name evidence="2" type="ORF">IAC29_08465</name>
</gene>
<dbReference type="Pfam" id="PF07676">
    <property type="entry name" value="PD40"/>
    <property type="match status" value="1"/>
</dbReference>
<organism evidence="2 3">
    <name type="scientific">Candidatus Cryptobacteroides merdigallinarum</name>
    <dbReference type="NCBI Taxonomy" id="2840770"/>
    <lineage>
        <taxon>Bacteria</taxon>
        <taxon>Pseudomonadati</taxon>
        <taxon>Bacteroidota</taxon>
        <taxon>Bacteroidia</taxon>
        <taxon>Bacteroidales</taxon>
        <taxon>Candidatus Cryptobacteroides</taxon>
    </lineage>
</organism>
<dbReference type="PROSITE" id="PS51257">
    <property type="entry name" value="PROKAR_LIPOPROTEIN"/>
    <property type="match status" value="1"/>
</dbReference>
<accession>A0A9D9ELR9</accession>
<comment type="caution">
    <text evidence="2">The sequence shown here is derived from an EMBL/GenBank/DDBJ whole genome shotgun (WGS) entry which is preliminary data.</text>
</comment>
<reference evidence="2" key="2">
    <citation type="journal article" date="2021" name="PeerJ">
        <title>Extensive microbial diversity within the chicken gut microbiome revealed by metagenomics and culture.</title>
        <authorList>
            <person name="Gilroy R."/>
            <person name="Ravi A."/>
            <person name="Getino M."/>
            <person name="Pursley I."/>
            <person name="Horton D.L."/>
            <person name="Alikhan N.F."/>
            <person name="Baker D."/>
            <person name="Gharbi K."/>
            <person name="Hall N."/>
            <person name="Watson M."/>
            <person name="Adriaenssens E.M."/>
            <person name="Foster-Nyarko E."/>
            <person name="Jarju S."/>
            <person name="Secka A."/>
            <person name="Antonio M."/>
            <person name="Oren A."/>
            <person name="Chaudhuri R.R."/>
            <person name="La Ragione R."/>
            <person name="Hildebrand F."/>
            <person name="Pallen M.J."/>
        </authorList>
    </citation>
    <scope>NUCLEOTIDE SEQUENCE</scope>
    <source>
        <strain evidence="2">20514</strain>
    </source>
</reference>
<dbReference type="InterPro" id="IPR011042">
    <property type="entry name" value="6-blade_b-propeller_TolB-like"/>
</dbReference>
<protein>
    <submittedName>
        <fullName evidence="2">Uncharacterized protein</fullName>
    </submittedName>
</protein>